<feature type="transmembrane region" description="Helical" evidence="8">
    <location>
        <begin position="160"/>
        <end position="183"/>
    </location>
</feature>
<dbReference type="PANTHER" id="PTHR42929:SF1">
    <property type="entry name" value="INNER MEMBRANE ABC TRANSPORTER PERMEASE PROTEIN YDCU-RELATED"/>
    <property type="match status" value="1"/>
</dbReference>
<proteinExistence type="inferred from homology"/>
<comment type="similarity">
    <text evidence="2">Belongs to the binding-protein-dependent transport system permease family. CysTW subfamily.</text>
</comment>
<evidence type="ECO:0000256" key="2">
    <source>
        <dbReference type="ARBA" id="ARBA00007069"/>
    </source>
</evidence>
<evidence type="ECO:0000313" key="12">
    <source>
        <dbReference type="Proteomes" id="UP000246050"/>
    </source>
</evidence>
<feature type="domain" description="ABC transmembrane type-1" evidence="10">
    <location>
        <begin position="124"/>
        <end position="325"/>
    </location>
</feature>
<dbReference type="CDD" id="cd06261">
    <property type="entry name" value="TM_PBP2"/>
    <property type="match status" value="1"/>
</dbReference>
<evidence type="ECO:0000256" key="6">
    <source>
        <dbReference type="ARBA" id="ARBA00022989"/>
    </source>
</evidence>
<evidence type="ECO:0000256" key="5">
    <source>
        <dbReference type="ARBA" id="ARBA00022692"/>
    </source>
</evidence>
<dbReference type="Pfam" id="PF00528">
    <property type="entry name" value="BPD_transp_1"/>
    <property type="match status" value="1"/>
</dbReference>
<keyword evidence="5 8" id="KW-0812">Transmembrane</keyword>
<dbReference type="Gene3D" id="1.10.3720.10">
    <property type="entry name" value="MetI-like"/>
    <property type="match status" value="1"/>
</dbReference>
<dbReference type="GO" id="GO:0005886">
    <property type="term" value="C:plasma membrane"/>
    <property type="evidence" value="ECO:0007669"/>
    <property type="project" value="UniProtKB-SubCell"/>
</dbReference>
<name>A0A317DBW3_9ACTN</name>
<protein>
    <submittedName>
        <fullName evidence="11">Spermidine/putrescine ABC transporter permease</fullName>
    </submittedName>
</protein>
<keyword evidence="4" id="KW-1003">Cell membrane</keyword>
<feature type="transmembrane region" description="Helical" evidence="8">
    <location>
        <begin position="65"/>
        <end position="93"/>
    </location>
</feature>
<evidence type="ECO:0000313" key="11">
    <source>
        <dbReference type="EMBL" id="PWR12269.1"/>
    </source>
</evidence>
<reference evidence="11 12" key="1">
    <citation type="submission" date="2018-05" db="EMBL/GenBank/DDBJ databases">
        <title>Micromonosporas from Atacama Desert.</title>
        <authorList>
            <person name="Carro L."/>
            <person name="Golinska P."/>
            <person name="Klenk H.-P."/>
            <person name="Goodfellow M."/>
        </authorList>
    </citation>
    <scope>NUCLEOTIDE SEQUENCE [LARGE SCALE GENOMIC DNA]</scope>
    <source>
        <strain evidence="11 12">4G51</strain>
    </source>
</reference>
<evidence type="ECO:0000256" key="1">
    <source>
        <dbReference type="ARBA" id="ARBA00004651"/>
    </source>
</evidence>
<keyword evidence="7 8" id="KW-0472">Membrane</keyword>
<gene>
    <name evidence="11" type="ORF">DKT69_24575</name>
</gene>
<dbReference type="InterPro" id="IPR035906">
    <property type="entry name" value="MetI-like_sf"/>
</dbReference>
<dbReference type="PROSITE" id="PS50928">
    <property type="entry name" value="ABC_TM1"/>
    <property type="match status" value="1"/>
</dbReference>
<comment type="caution">
    <text evidence="11">The sequence shown here is derived from an EMBL/GenBank/DDBJ whole genome shotgun (WGS) entry which is preliminary data.</text>
</comment>
<evidence type="ECO:0000256" key="4">
    <source>
        <dbReference type="ARBA" id="ARBA00022475"/>
    </source>
</evidence>
<organism evidence="11 12">
    <name type="scientific">Micromonospora sicca</name>
    <dbReference type="NCBI Taxonomy" id="2202420"/>
    <lineage>
        <taxon>Bacteria</taxon>
        <taxon>Bacillati</taxon>
        <taxon>Actinomycetota</taxon>
        <taxon>Actinomycetes</taxon>
        <taxon>Micromonosporales</taxon>
        <taxon>Micromonosporaceae</taxon>
        <taxon>Micromonospora</taxon>
    </lineage>
</organism>
<evidence type="ECO:0000256" key="7">
    <source>
        <dbReference type="ARBA" id="ARBA00023136"/>
    </source>
</evidence>
<evidence type="ECO:0000256" key="3">
    <source>
        <dbReference type="ARBA" id="ARBA00022448"/>
    </source>
</evidence>
<evidence type="ECO:0000256" key="8">
    <source>
        <dbReference type="RuleBase" id="RU363032"/>
    </source>
</evidence>
<comment type="subcellular location">
    <subcellularLocation>
        <location evidence="1 8">Cell membrane</location>
        <topology evidence="1 8">Multi-pass membrane protein</topology>
    </subcellularLocation>
</comment>
<keyword evidence="6 8" id="KW-1133">Transmembrane helix</keyword>
<evidence type="ECO:0000259" key="10">
    <source>
        <dbReference type="PROSITE" id="PS50928"/>
    </source>
</evidence>
<feature type="transmembrane region" description="Helical" evidence="8">
    <location>
        <begin position="304"/>
        <end position="324"/>
    </location>
</feature>
<dbReference type="InterPro" id="IPR000515">
    <property type="entry name" value="MetI-like"/>
</dbReference>
<dbReference type="OrthoDB" id="9808619at2"/>
<feature type="transmembrane region" description="Helical" evidence="8">
    <location>
        <begin position="249"/>
        <end position="270"/>
    </location>
</feature>
<dbReference type="PANTHER" id="PTHR42929">
    <property type="entry name" value="INNER MEMBRANE ABC TRANSPORTER PERMEASE PROTEIN YDCU-RELATED-RELATED"/>
    <property type="match status" value="1"/>
</dbReference>
<dbReference type="EMBL" id="QGKS01000294">
    <property type="protein sequence ID" value="PWR12269.1"/>
    <property type="molecule type" value="Genomic_DNA"/>
</dbReference>
<dbReference type="GO" id="GO:0055085">
    <property type="term" value="P:transmembrane transport"/>
    <property type="evidence" value="ECO:0007669"/>
    <property type="project" value="InterPro"/>
</dbReference>
<dbReference type="AlphaFoldDB" id="A0A317DBW3"/>
<feature type="region of interest" description="Disordered" evidence="9">
    <location>
        <begin position="1"/>
        <end position="22"/>
    </location>
</feature>
<sequence length="334" mass="36048">MPRRPHRRQVQGLRGLDPGLDHDQGLRQVTALSTVDRPAGDDTIAARGPVRRLSSWLHRHRGARLAGLLSAPLLWLLVAYLGSLAVLFVSALWTVNSFTGDLVRQPTFANFRTILTEEVYRTVTLRSLGVAAAVTVIDVLIALPMAFFMAKVASPRSRRLLVIAILTPLWASYLVKAYAWRVMLANDGPVDWLFGGAGNGPGYGLLATVLVLSYLWLPYMILPIYAGLERLPDSLLEASADLGARGGRTVRSVVLPMIVPSVIAGSIFTFSLSLGDYITVQIVGGKTQLIGNLVYANIGAANNLPFSAALATIPVLIMVGYLVAVRRSGALEEL</sequence>
<feature type="transmembrane region" description="Helical" evidence="8">
    <location>
        <begin position="128"/>
        <end position="148"/>
    </location>
</feature>
<evidence type="ECO:0000256" key="9">
    <source>
        <dbReference type="SAM" id="MobiDB-lite"/>
    </source>
</evidence>
<accession>A0A317DBW3</accession>
<feature type="transmembrane region" description="Helical" evidence="8">
    <location>
        <begin position="203"/>
        <end position="228"/>
    </location>
</feature>
<keyword evidence="3 8" id="KW-0813">Transport</keyword>
<dbReference type="SUPFAM" id="SSF161098">
    <property type="entry name" value="MetI-like"/>
    <property type="match status" value="1"/>
</dbReference>
<dbReference type="Proteomes" id="UP000246050">
    <property type="component" value="Unassembled WGS sequence"/>
</dbReference>